<dbReference type="Gene3D" id="3.50.30.50">
    <property type="entry name" value="Putative cyclase"/>
    <property type="match status" value="1"/>
</dbReference>
<gene>
    <name evidence="1" type="ORF">BS101_02645</name>
</gene>
<dbReference type="SUPFAM" id="SSF102198">
    <property type="entry name" value="Putative cyclase"/>
    <property type="match status" value="1"/>
</dbReference>
<dbReference type="InterPro" id="IPR007325">
    <property type="entry name" value="KFase/CYL"/>
</dbReference>
<dbReference type="PANTHER" id="PTHR31118">
    <property type="entry name" value="CYCLASE-LIKE PROTEIN 2"/>
    <property type="match status" value="1"/>
</dbReference>
<evidence type="ECO:0000313" key="2">
    <source>
        <dbReference type="Proteomes" id="UP000184604"/>
    </source>
</evidence>
<accession>A0A1L5F3Z6</accession>
<dbReference type="PANTHER" id="PTHR31118:SF32">
    <property type="entry name" value="KYNURENINE FORMAMIDASE"/>
    <property type="match status" value="1"/>
</dbReference>
<dbReference type="GO" id="GO:0004061">
    <property type="term" value="F:arylformamidase activity"/>
    <property type="evidence" value="ECO:0007669"/>
    <property type="project" value="InterPro"/>
</dbReference>
<reference evidence="1 2" key="1">
    <citation type="submission" date="2016-12" db="EMBL/GenBank/DDBJ databases">
        <title>Complete genome sequence of Clostridium kluyveri JZZ isolated from the pit mud of a Chinese flavor liquor-making factory.</title>
        <authorList>
            <person name="Wang Y."/>
        </authorList>
    </citation>
    <scope>NUCLEOTIDE SEQUENCE [LARGE SCALE GENOMIC DNA]</scope>
    <source>
        <strain evidence="1 2">JZZ</strain>
    </source>
</reference>
<dbReference type="RefSeq" id="WP_073537412.1">
    <property type="nucleotide sequence ID" value="NZ_CP018335.1"/>
</dbReference>
<name>A0A1L5F3Z6_CLOKL</name>
<dbReference type="EMBL" id="CP018335">
    <property type="protein sequence ID" value="APM37724.1"/>
    <property type="molecule type" value="Genomic_DNA"/>
</dbReference>
<sequence length="192" mass="21684">MKIDLSFKIEKKMLDTMLASIGQINSGLEKAGHIGTHFDVMDKEFSIENILTKGKIFDISNIKASEVNVEDLDLSSIQQNDFVIFHSGILKKYGYGRKEYFSTYIELSDKLIDYLIDKKVSFIGVDMAGIKKPKNHPRADQYCADSGIFIIENLSNLDLLLEEMISNFFTVYTFPVNMSGFSGLPCRVIAEV</sequence>
<dbReference type="Proteomes" id="UP000184604">
    <property type="component" value="Chromosome"/>
</dbReference>
<dbReference type="GO" id="GO:0019441">
    <property type="term" value="P:L-tryptophan catabolic process to kynurenine"/>
    <property type="evidence" value="ECO:0007669"/>
    <property type="project" value="InterPro"/>
</dbReference>
<organism evidence="1 2">
    <name type="scientific">Clostridium kluyveri</name>
    <dbReference type="NCBI Taxonomy" id="1534"/>
    <lineage>
        <taxon>Bacteria</taxon>
        <taxon>Bacillati</taxon>
        <taxon>Bacillota</taxon>
        <taxon>Clostridia</taxon>
        <taxon>Eubacteriales</taxon>
        <taxon>Clostridiaceae</taxon>
        <taxon>Clostridium</taxon>
    </lineage>
</organism>
<dbReference type="InterPro" id="IPR037175">
    <property type="entry name" value="KFase_sf"/>
</dbReference>
<dbReference type="AlphaFoldDB" id="A0A1L5F3Z6"/>
<dbReference type="OrthoDB" id="1118163at2"/>
<evidence type="ECO:0000313" key="1">
    <source>
        <dbReference type="EMBL" id="APM37724.1"/>
    </source>
</evidence>
<dbReference type="Pfam" id="PF04199">
    <property type="entry name" value="Cyclase"/>
    <property type="match status" value="1"/>
</dbReference>
<protein>
    <submittedName>
        <fullName evidence="1">Cyclase</fullName>
    </submittedName>
</protein>
<proteinExistence type="predicted"/>